<keyword evidence="3 7" id="KW-0812">Transmembrane</keyword>
<reference evidence="8" key="1">
    <citation type="submission" date="2022-03" db="EMBL/GenBank/DDBJ databases">
        <authorList>
            <person name="Martin C."/>
        </authorList>
    </citation>
    <scope>NUCLEOTIDE SEQUENCE</scope>
</reference>
<keyword evidence="5 7" id="KW-0472">Membrane</keyword>
<accession>A0A8J1XIE5</accession>
<evidence type="ECO:0000313" key="9">
    <source>
        <dbReference type="Proteomes" id="UP000749559"/>
    </source>
</evidence>
<dbReference type="Proteomes" id="UP000749559">
    <property type="component" value="Unassembled WGS sequence"/>
</dbReference>
<dbReference type="GO" id="GO:0016020">
    <property type="term" value="C:membrane"/>
    <property type="evidence" value="ECO:0007669"/>
    <property type="project" value="UniProtKB-SubCell"/>
</dbReference>
<dbReference type="PANTHER" id="PTHR23320">
    <property type="entry name" value="MEMBRANE-SPANNING 4-DOMAINS SUBFAMILY A MS4A -RELATED"/>
    <property type="match status" value="1"/>
</dbReference>
<evidence type="ECO:0000256" key="1">
    <source>
        <dbReference type="ARBA" id="ARBA00004141"/>
    </source>
</evidence>
<gene>
    <name evidence="8" type="ORF">OFUS_LOCUS23819</name>
</gene>
<dbReference type="InterPro" id="IPR007237">
    <property type="entry name" value="CD20-like"/>
</dbReference>
<evidence type="ECO:0000256" key="7">
    <source>
        <dbReference type="SAM" id="Phobius"/>
    </source>
</evidence>
<evidence type="ECO:0000256" key="6">
    <source>
        <dbReference type="SAM" id="MobiDB-lite"/>
    </source>
</evidence>
<dbReference type="InterPro" id="IPR030417">
    <property type="entry name" value="MS4A"/>
</dbReference>
<protein>
    <submittedName>
        <fullName evidence="8">Uncharacterized protein</fullName>
    </submittedName>
</protein>
<dbReference type="EMBL" id="CAIIXF020000011">
    <property type="protein sequence ID" value="CAH1799855.1"/>
    <property type="molecule type" value="Genomic_DNA"/>
</dbReference>
<sequence>MQPQAPPVQEYPSQVPPGVVYAVQTPTRPGPRVWPNFNGKASTVLGGLQVACGILAVIFGIAAIGVHASIYQSGAGIWCGFLFFMVTGAFGIVAGKAKTTGWIVAFMVMSIITAVIGCVTLLTIASIGTAIDSNRREYECKTDWLTGRHTCTYVYVYSGSEKLGINSMLIVISLVEAVLCIVSAGYCCAAVCCCRQNNQTRVQVVHSGYPNLGMQQHQIPAVINGQQVLTNGQQVIYITNTNPVAGHYPQQQTAVYPVNASYGSPPPYTQGMSVGLPPQSAPPPQGAPPNQGAQAPQEAQAPMYDNAKPPVESI</sequence>
<evidence type="ECO:0000256" key="5">
    <source>
        <dbReference type="ARBA" id="ARBA00023136"/>
    </source>
</evidence>
<dbReference type="PANTHER" id="PTHR23320:SF165">
    <property type="entry name" value="MARVEL DOMAIN-CONTAINING PROTEIN"/>
    <property type="match status" value="1"/>
</dbReference>
<comment type="caution">
    <text evidence="8">The sequence shown here is derived from an EMBL/GenBank/DDBJ whole genome shotgun (WGS) entry which is preliminary data.</text>
</comment>
<evidence type="ECO:0000256" key="2">
    <source>
        <dbReference type="ARBA" id="ARBA00009565"/>
    </source>
</evidence>
<feature type="transmembrane region" description="Helical" evidence="7">
    <location>
        <begin position="101"/>
        <end position="127"/>
    </location>
</feature>
<dbReference type="AlphaFoldDB" id="A0A8J1XIE5"/>
<dbReference type="Pfam" id="PF04103">
    <property type="entry name" value="CD20"/>
    <property type="match status" value="1"/>
</dbReference>
<organism evidence="8 9">
    <name type="scientific">Owenia fusiformis</name>
    <name type="common">Polychaete worm</name>
    <dbReference type="NCBI Taxonomy" id="6347"/>
    <lineage>
        <taxon>Eukaryota</taxon>
        <taxon>Metazoa</taxon>
        <taxon>Spiralia</taxon>
        <taxon>Lophotrochozoa</taxon>
        <taxon>Annelida</taxon>
        <taxon>Polychaeta</taxon>
        <taxon>Sedentaria</taxon>
        <taxon>Canalipalpata</taxon>
        <taxon>Sabellida</taxon>
        <taxon>Oweniida</taxon>
        <taxon>Oweniidae</taxon>
        <taxon>Owenia</taxon>
    </lineage>
</organism>
<feature type="transmembrane region" description="Helical" evidence="7">
    <location>
        <begin position="168"/>
        <end position="186"/>
    </location>
</feature>
<comment type="subcellular location">
    <subcellularLocation>
        <location evidence="1">Membrane</location>
        <topology evidence="1">Multi-pass membrane protein</topology>
    </subcellularLocation>
</comment>
<keyword evidence="4 7" id="KW-1133">Transmembrane helix</keyword>
<evidence type="ECO:0000256" key="3">
    <source>
        <dbReference type="ARBA" id="ARBA00022692"/>
    </source>
</evidence>
<keyword evidence="9" id="KW-1185">Reference proteome</keyword>
<feature type="transmembrane region" description="Helical" evidence="7">
    <location>
        <begin position="44"/>
        <end position="68"/>
    </location>
</feature>
<evidence type="ECO:0000313" key="8">
    <source>
        <dbReference type="EMBL" id="CAH1799855.1"/>
    </source>
</evidence>
<feature type="region of interest" description="Disordered" evidence="6">
    <location>
        <begin position="267"/>
        <end position="314"/>
    </location>
</feature>
<proteinExistence type="inferred from homology"/>
<feature type="transmembrane region" description="Helical" evidence="7">
    <location>
        <begin position="75"/>
        <end position="95"/>
    </location>
</feature>
<name>A0A8J1XIE5_OWEFU</name>
<feature type="compositionally biased region" description="Low complexity" evidence="6">
    <location>
        <begin position="288"/>
        <end position="302"/>
    </location>
</feature>
<evidence type="ECO:0000256" key="4">
    <source>
        <dbReference type="ARBA" id="ARBA00022989"/>
    </source>
</evidence>
<comment type="similarity">
    <text evidence="2">Belongs to the MS4A family.</text>
</comment>
<dbReference type="OrthoDB" id="10071849at2759"/>